<dbReference type="EMBL" id="LSSL01000288">
    <property type="protein sequence ID" value="OLY84966.1"/>
    <property type="molecule type" value="Genomic_DNA"/>
</dbReference>
<dbReference type="AlphaFoldDB" id="A0A1R0H765"/>
<gene>
    <name evidence="1" type="ORF">AYI68_g860</name>
</gene>
<sequence>MKKEKVIEKTVILTIISSSAGLPAAYLREKGANYQPPNNTLALLQVGCMTEALTLLDAEIRLAVERWTFALDYVSAVINDRFLLFRGGPPLESLSSESLSSESLCAISTTPNQE</sequence>
<protein>
    <submittedName>
        <fullName evidence="1">Uncharacterized protein</fullName>
    </submittedName>
</protein>
<evidence type="ECO:0000313" key="1">
    <source>
        <dbReference type="EMBL" id="OLY84966.1"/>
    </source>
</evidence>
<reference evidence="1 2" key="1">
    <citation type="journal article" date="2016" name="Mol. Biol. Evol.">
        <title>Genome-Wide Survey of Gut Fungi (Harpellales) Reveals the First Horizontally Transferred Ubiquitin Gene from a Mosquito Host.</title>
        <authorList>
            <person name="Wang Y."/>
            <person name="White M.M."/>
            <person name="Kvist S."/>
            <person name="Moncalvo J.M."/>
        </authorList>
    </citation>
    <scope>NUCLEOTIDE SEQUENCE [LARGE SCALE GENOMIC DNA]</scope>
    <source>
        <strain evidence="1 2">ALG-7-W6</strain>
    </source>
</reference>
<organism evidence="1 2">
    <name type="scientific">Smittium mucronatum</name>
    <dbReference type="NCBI Taxonomy" id="133383"/>
    <lineage>
        <taxon>Eukaryota</taxon>
        <taxon>Fungi</taxon>
        <taxon>Fungi incertae sedis</taxon>
        <taxon>Zoopagomycota</taxon>
        <taxon>Kickxellomycotina</taxon>
        <taxon>Harpellomycetes</taxon>
        <taxon>Harpellales</taxon>
        <taxon>Legeriomycetaceae</taxon>
        <taxon>Smittium</taxon>
    </lineage>
</organism>
<name>A0A1R0H765_9FUNG</name>
<accession>A0A1R0H765</accession>
<proteinExistence type="predicted"/>
<dbReference type="Proteomes" id="UP000187455">
    <property type="component" value="Unassembled WGS sequence"/>
</dbReference>
<keyword evidence="2" id="KW-1185">Reference proteome</keyword>
<evidence type="ECO:0000313" key="2">
    <source>
        <dbReference type="Proteomes" id="UP000187455"/>
    </source>
</evidence>
<comment type="caution">
    <text evidence="1">The sequence shown here is derived from an EMBL/GenBank/DDBJ whole genome shotgun (WGS) entry which is preliminary data.</text>
</comment>